<accession>A0ABU4ZKH8</accession>
<dbReference type="InterPro" id="IPR011989">
    <property type="entry name" value="ARM-like"/>
</dbReference>
<gene>
    <name evidence="1" type="ORF">RFM68_15330</name>
</gene>
<name>A0ABU4ZKH8_9HYPH</name>
<dbReference type="EMBL" id="JAVIJF010000010">
    <property type="protein sequence ID" value="MDX8525884.1"/>
    <property type="molecule type" value="Genomic_DNA"/>
</dbReference>
<evidence type="ECO:0000313" key="1">
    <source>
        <dbReference type="EMBL" id="MDX8525884.1"/>
    </source>
</evidence>
<protein>
    <recommendedName>
        <fullName evidence="3">HEAT repeat domain-containing protein</fullName>
    </recommendedName>
</protein>
<dbReference type="RefSeq" id="WP_320233823.1">
    <property type="nucleotide sequence ID" value="NZ_JAVIJF010000010.1"/>
</dbReference>
<comment type="caution">
    <text evidence="1">The sequence shown here is derived from an EMBL/GenBank/DDBJ whole genome shotgun (WGS) entry which is preliminary data.</text>
</comment>
<dbReference type="Proteomes" id="UP001276840">
    <property type="component" value="Unassembled WGS sequence"/>
</dbReference>
<organism evidence="1 2">
    <name type="scientific">Mesorhizobium montanum</name>
    <dbReference type="NCBI Taxonomy" id="3072323"/>
    <lineage>
        <taxon>Bacteria</taxon>
        <taxon>Pseudomonadati</taxon>
        <taxon>Pseudomonadota</taxon>
        <taxon>Alphaproteobacteria</taxon>
        <taxon>Hyphomicrobiales</taxon>
        <taxon>Phyllobacteriaceae</taxon>
        <taxon>Mesorhizobium</taxon>
    </lineage>
</organism>
<evidence type="ECO:0008006" key="3">
    <source>
        <dbReference type="Google" id="ProtNLM"/>
    </source>
</evidence>
<reference evidence="1 2" key="1">
    <citation type="submission" date="2023-08" db="EMBL/GenBank/DDBJ databases">
        <title>Implementing the SeqCode for naming new Mesorhizobium species isolated from Vachellia karroo root nodules.</title>
        <authorList>
            <person name="Van Lill M."/>
        </authorList>
    </citation>
    <scope>NUCLEOTIDE SEQUENCE [LARGE SCALE GENOMIC DNA]</scope>
    <source>
        <strain evidence="1 2">MSK 1335</strain>
    </source>
</reference>
<dbReference type="Gene3D" id="1.25.10.10">
    <property type="entry name" value="Leucine-rich Repeat Variant"/>
    <property type="match status" value="1"/>
</dbReference>
<dbReference type="SUPFAM" id="SSF48371">
    <property type="entry name" value="ARM repeat"/>
    <property type="match status" value="1"/>
</dbReference>
<sequence length="220" mass="24932">MNKKSDKVGADEISQEKSLHEKGLLLQKWRRGIELSTLIRLLKSESTPKRLRGAYYLGELGVAVEDLTDAVTQLASDPMAACRRAFVAYMITSRFYDSSIANALAKCFQDLDLYVRVTAIKWAVSTSVDNFEDFTLVVKSGAGRVEPRFPNPLSNKFWTDASADRANRGLRIVARLRAGEKIAQFRKELCEEDSFIIDTILFEEGRDERYAAWKKSKSQH</sequence>
<dbReference type="InterPro" id="IPR016024">
    <property type="entry name" value="ARM-type_fold"/>
</dbReference>
<proteinExistence type="predicted"/>
<evidence type="ECO:0000313" key="2">
    <source>
        <dbReference type="Proteomes" id="UP001276840"/>
    </source>
</evidence>
<keyword evidence="2" id="KW-1185">Reference proteome</keyword>